<dbReference type="EMBL" id="BAAAEU010000006">
    <property type="protein sequence ID" value="GAA0710482.1"/>
    <property type="molecule type" value="Genomic_DNA"/>
</dbReference>
<comment type="caution">
    <text evidence="2">The sequence shown here is derived from an EMBL/GenBank/DDBJ whole genome shotgun (WGS) entry which is preliminary data.</text>
</comment>
<dbReference type="Proteomes" id="UP001501523">
    <property type="component" value="Unassembled WGS sequence"/>
</dbReference>
<evidence type="ECO:0000313" key="3">
    <source>
        <dbReference type="Proteomes" id="UP001501523"/>
    </source>
</evidence>
<organism evidence="2 3">
    <name type="scientific">Dokdonella soli</name>
    <dbReference type="NCBI Taxonomy" id="529810"/>
    <lineage>
        <taxon>Bacteria</taxon>
        <taxon>Pseudomonadati</taxon>
        <taxon>Pseudomonadota</taxon>
        <taxon>Gammaproteobacteria</taxon>
        <taxon>Lysobacterales</taxon>
        <taxon>Rhodanobacteraceae</taxon>
        <taxon>Dokdonella</taxon>
    </lineage>
</organism>
<proteinExistence type="predicted"/>
<evidence type="ECO:0000313" key="2">
    <source>
        <dbReference type="EMBL" id="GAA0710482.1"/>
    </source>
</evidence>
<evidence type="ECO:0000256" key="1">
    <source>
        <dbReference type="SAM" id="SignalP"/>
    </source>
</evidence>
<dbReference type="RefSeq" id="WP_343788131.1">
    <property type="nucleotide sequence ID" value="NZ_BAAAEU010000006.1"/>
</dbReference>
<keyword evidence="1" id="KW-0732">Signal</keyword>
<gene>
    <name evidence="2" type="ORF">GCM10009105_11650</name>
</gene>
<accession>A0ABN1IEA0</accession>
<keyword evidence="3" id="KW-1185">Reference proteome</keyword>
<feature type="signal peptide" evidence="1">
    <location>
        <begin position="1"/>
        <end position="22"/>
    </location>
</feature>
<sequence length="218" mass="22098">MYRKLALTAALLSLCVAGAAFARGIDVDKVNGSIHIEGDQQAGNLSTVNGSIRMADGASAEKVSTVNGGIDIGDRATVVSINTVNGGIGLGAGTKVAKTVEAVNGSVQLGKGADIAGHVSNVNGRFTLDAAHIGGGIETVSGDIEIGADSRVEGGIIIDKPHGWSWGKARNPRVVIGPRAVVTGTLEFRRDVDLFVSDSAKIGTVSGATAQKFSGDHP</sequence>
<feature type="chain" id="PRO_5046412220" description="Polymer-forming cytoskeletal protein" evidence="1">
    <location>
        <begin position="23"/>
        <end position="218"/>
    </location>
</feature>
<name>A0ABN1IEA0_9GAMM</name>
<protein>
    <recommendedName>
        <fullName evidence="4">Polymer-forming cytoskeletal protein</fullName>
    </recommendedName>
</protein>
<reference evidence="2 3" key="1">
    <citation type="journal article" date="2019" name="Int. J. Syst. Evol. Microbiol.">
        <title>The Global Catalogue of Microorganisms (GCM) 10K type strain sequencing project: providing services to taxonomists for standard genome sequencing and annotation.</title>
        <authorList>
            <consortium name="The Broad Institute Genomics Platform"/>
            <consortium name="The Broad Institute Genome Sequencing Center for Infectious Disease"/>
            <person name="Wu L."/>
            <person name="Ma J."/>
        </authorList>
    </citation>
    <scope>NUCLEOTIDE SEQUENCE [LARGE SCALE GENOMIC DNA]</scope>
    <source>
        <strain evidence="2 3">JCM 15421</strain>
    </source>
</reference>
<evidence type="ECO:0008006" key="4">
    <source>
        <dbReference type="Google" id="ProtNLM"/>
    </source>
</evidence>